<dbReference type="OrthoDB" id="62952at2759"/>
<comment type="caution">
    <text evidence="2">The sequence shown here is derived from an EMBL/GenBank/DDBJ whole genome shotgun (WGS) entry which is preliminary data.</text>
</comment>
<evidence type="ECO:0000313" key="3">
    <source>
        <dbReference type="Proteomes" id="UP000309340"/>
    </source>
</evidence>
<dbReference type="SUPFAM" id="SSF50729">
    <property type="entry name" value="PH domain-like"/>
    <property type="match status" value="1"/>
</dbReference>
<organism evidence="2 3">
    <name type="scientific">Friedmanniomyces simplex</name>
    <dbReference type="NCBI Taxonomy" id="329884"/>
    <lineage>
        <taxon>Eukaryota</taxon>
        <taxon>Fungi</taxon>
        <taxon>Dikarya</taxon>
        <taxon>Ascomycota</taxon>
        <taxon>Pezizomycotina</taxon>
        <taxon>Dothideomycetes</taxon>
        <taxon>Dothideomycetidae</taxon>
        <taxon>Mycosphaerellales</taxon>
        <taxon>Teratosphaeriaceae</taxon>
        <taxon>Friedmanniomyces</taxon>
    </lineage>
</organism>
<accession>A0A4U0WPK0</accession>
<keyword evidence="3" id="KW-1185">Reference proteome</keyword>
<protein>
    <recommendedName>
        <fullName evidence="1">TFIIH p62 subunit N-terminal domain-containing protein</fullName>
    </recommendedName>
</protein>
<proteinExistence type="predicted"/>
<gene>
    <name evidence="2" type="ORF">B0A55_10682</name>
</gene>
<dbReference type="Proteomes" id="UP000309340">
    <property type="component" value="Unassembled WGS sequence"/>
</dbReference>
<dbReference type="Pfam" id="PF08567">
    <property type="entry name" value="PH_TFIIH"/>
    <property type="match status" value="1"/>
</dbReference>
<reference evidence="2 3" key="1">
    <citation type="submission" date="2017-03" db="EMBL/GenBank/DDBJ databases">
        <title>Genomes of endolithic fungi from Antarctica.</title>
        <authorList>
            <person name="Coleine C."/>
            <person name="Masonjones S."/>
            <person name="Stajich J.E."/>
        </authorList>
    </citation>
    <scope>NUCLEOTIDE SEQUENCE [LARGE SCALE GENOMIC DNA]</scope>
    <source>
        <strain evidence="2 3">CCFEE 5184</strain>
    </source>
</reference>
<evidence type="ECO:0000259" key="1">
    <source>
        <dbReference type="Pfam" id="PF08567"/>
    </source>
</evidence>
<evidence type="ECO:0000313" key="2">
    <source>
        <dbReference type="EMBL" id="TKA64588.1"/>
    </source>
</evidence>
<feature type="domain" description="TFIIH p62 subunit N-terminal" evidence="1">
    <location>
        <begin position="337"/>
        <end position="415"/>
    </location>
</feature>
<name>A0A4U0WPK0_9PEZI</name>
<sequence>MLLDAQVGDGSSDGHDYRSDFHWILEQGYEWIITDTADEWHSRLQRQGLRNISRLIADGERVVDGAVARTWYRRFRPITNPATTLLVAAIDKDIPPLGVPLLRTCRRIYDEMDTSILYAANPFRFTRPMICSWFLNHISTAHCIRVRGITCDLREIDYHGGGVPAGPSGITLGSEWQHYLRCHPGAHDDSRECIYQPQMLVMDMPSIEMLTLDVTALQDLAETYANTVFVRRAVQTMLYSLLWDFHMSHCAEGWLAESMEIRIVGRDLGGEITQLRLGPGYLRPRLDGPPDTELDLVRKLAFTGVDSRSGRLLPSLYHSAGCKVATISCVPGDSDDQGSLILSEDRKYLHWTEAETDTTWLARTITISEVRQVMTGPETDPQLRLMVLAEDDRHVFVFTSRDNVQEEYHSVRRLLWEGVAGTQEEDALDH</sequence>
<dbReference type="EMBL" id="NAJQ01000820">
    <property type="protein sequence ID" value="TKA64588.1"/>
    <property type="molecule type" value="Genomic_DNA"/>
</dbReference>
<dbReference type="AlphaFoldDB" id="A0A4U0WPK0"/>
<dbReference type="InterPro" id="IPR013876">
    <property type="entry name" value="TFIIH_BTF_p62_N"/>
</dbReference>